<evidence type="ECO:0000256" key="1">
    <source>
        <dbReference type="SAM" id="MobiDB-lite"/>
    </source>
</evidence>
<sequence length="263" mass="29755">ISWTVRNSYEIIGEDHRDVTCSTVVFCMDNEALENKTLRVSKVELRDIGAVREDGVPLSRVRRKDSRKLCVNGEDDDEVSCEPRNAEEQRLQLQMQLMGLPTAFCSTDETVASSPRRSRVRSRFGWDSPEEDGSPEALDGGEALGQEPGPCREGAWLQAYDPNFGAYYYFREATQETQWEPPAEGFVPAPFEWSHHAYEVAPDSGWGAVPGRRARCPRLEAQGRGRRGLRGFLRLCSRPGCRSPHPRARDQRDRGWRAGARGW</sequence>
<gene>
    <name evidence="3" type="ORF">TSPGSL018_19794</name>
</gene>
<dbReference type="AlphaFoldDB" id="A0A061S0R0"/>
<protein>
    <recommendedName>
        <fullName evidence="2">WW domain-containing protein</fullName>
    </recommendedName>
</protein>
<dbReference type="SMART" id="SM00456">
    <property type="entry name" value="WW"/>
    <property type="match status" value="1"/>
</dbReference>
<proteinExistence type="predicted"/>
<dbReference type="Gene3D" id="2.20.70.10">
    <property type="match status" value="1"/>
</dbReference>
<feature type="region of interest" description="Disordered" evidence="1">
    <location>
        <begin position="241"/>
        <end position="263"/>
    </location>
</feature>
<dbReference type="CDD" id="cd00201">
    <property type="entry name" value="WW"/>
    <property type="match status" value="1"/>
</dbReference>
<feature type="non-terminal residue" evidence="3">
    <location>
        <position position="263"/>
    </location>
</feature>
<dbReference type="SUPFAM" id="SSF51045">
    <property type="entry name" value="WW domain"/>
    <property type="match status" value="1"/>
</dbReference>
<feature type="non-terminal residue" evidence="3">
    <location>
        <position position="1"/>
    </location>
</feature>
<accession>A0A061S0R0</accession>
<organism evidence="3">
    <name type="scientific">Tetraselmis sp. GSL018</name>
    <dbReference type="NCBI Taxonomy" id="582737"/>
    <lineage>
        <taxon>Eukaryota</taxon>
        <taxon>Viridiplantae</taxon>
        <taxon>Chlorophyta</taxon>
        <taxon>core chlorophytes</taxon>
        <taxon>Chlorodendrophyceae</taxon>
        <taxon>Chlorodendrales</taxon>
        <taxon>Chlorodendraceae</taxon>
        <taxon>Tetraselmis</taxon>
    </lineage>
</organism>
<feature type="domain" description="WW" evidence="2">
    <location>
        <begin position="150"/>
        <end position="184"/>
    </location>
</feature>
<reference evidence="3" key="1">
    <citation type="submission" date="2014-05" db="EMBL/GenBank/DDBJ databases">
        <title>The transcriptome of the halophilic microalga Tetraselmis sp. GSL018 isolated from the Great Salt Lake, Utah.</title>
        <authorList>
            <person name="Jinkerson R.E."/>
            <person name="D'Adamo S."/>
            <person name="Posewitz M.C."/>
        </authorList>
    </citation>
    <scope>NUCLEOTIDE SEQUENCE</scope>
    <source>
        <strain evidence="3">GSL018</strain>
    </source>
</reference>
<dbReference type="InterPro" id="IPR036020">
    <property type="entry name" value="WW_dom_sf"/>
</dbReference>
<evidence type="ECO:0000313" key="3">
    <source>
        <dbReference type="EMBL" id="JAC76584.1"/>
    </source>
</evidence>
<dbReference type="EMBL" id="GBEZ01008982">
    <property type="protein sequence ID" value="JAC76584.1"/>
    <property type="molecule type" value="Transcribed_RNA"/>
</dbReference>
<dbReference type="Pfam" id="PF00397">
    <property type="entry name" value="WW"/>
    <property type="match status" value="1"/>
</dbReference>
<name>A0A061S0R0_9CHLO</name>
<feature type="region of interest" description="Disordered" evidence="1">
    <location>
        <begin position="116"/>
        <end position="150"/>
    </location>
</feature>
<evidence type="ECO:0000259" key="2">
    <source>
        <dbReference type="PROSITE" id="PS50020"/>
    </source>
</evidence>
<dbReference type="InterPro" id="IPR001202">
    <property type="entry name" value="WW_dom"/>
</dbReference>
<dbReference type="PROSITE" id="PS50020">
    <property type="entry name" value="WW_DOMAIN_2"/>
    <property type="match status" value="1"/>
</dbReference>
<dbReference type="PROSITE" id="PS01159">
    <property type="entry name" value="WW_DOMAIN_1"/>
    <property type="match status" value="1"/>
</dbReference>
<feature type="compositionally biased region" description="Basic and acidic residues" evidence="1">
    <location>
        <begin position="247"/>
        <end position="256"/>
    </location>
</feature>